<dbReference type="Proteomes" id="UP001205890">
    <property type="component" value="Unassembled WGS sequence"/>
</dbReference>
<organism evidence="4 5">
    <name type="scientific">Alsobacter ponti</name>
    <dbReference type="NCBI Taxonomy" id="2962936"/>
    <lineage>
        <taxon>Bacteria</taxon>
        <taxon>Pseudomonadati</taxon>
        <taxon>Pseudomonadota</taxon>
        <taxon>Alphaproteobacteria</taxon>
        <taxon>Hyphomicrobiales</taxon>
        <taxon>Alsobacteraceae</taxon>
        <taxon>Alsobacter</taxon>
    </lineage>
</organism>
<dbReference type="CDD" id="cd13399">
    <property type="entry name" value="Slt35-like"/>
    <property type="match status" value="1"/>
</dbReference>
<evidence type="ECO:0000256" key="1">
    <source>
        <dbReference type="SAM" id="SignalP"/>
    </source>
</evidence>
<dbReference type="PANTHER" id="PTHR30163:SF10">
    <property type="entry name" value="TRANSGLYCOLASE-RELATED"/>
    <property type="match status" value="1"/>
</dbReference>
<comment type="caution">
    <text evidence="4">The sequence shown here is derived from an EMBL/GenBank/DDBJ whole genome shotgun (WGS) entry which is preliminary data.</text>
</comment>
<evidence type="ECO:0000259" key="3">
    <source>
        <dbReference type="Pfam" id="PF13406"/>
    </source>
</evidence>
<dbReference type="Gene3D" id="1.10.101.10">
    <property type="entry name" value="PGBD-like superfamily/PGBD"/>
    <property type="match status" value="1"/>
</dbReference>
<sequence>MLRIVLPAMLLLAAAPAVAQSDFRACLSGLRGSVTAKGVSTATFDAATRGLEPDMKVVEFLNDQPEFKTPIWDYLAALVDEERVADGKAMLRQWSSALAAAEQRFGVDRYTIVAVWGVESDFGKAIGKRPLVQSLATLSCYGRRQAYFRTEFAATMTILERGDVDPGHLTGSWAGAFGHTQFMPSTFLRLAVDNDGDGRRDVVDSVPDALGSTANYLARSGWTKGGTWGFEVRLPPGFNASLVGRGKKRGFDQWAKLGVRRADGRAMPEGGAAGLIAPAGLSGPAFLVTRNFDAIYAYNAAESYALAIAHLSDRLRGGGPFVTPWPTNDRGLSRAERRELQALLLRKGYDIGAPDGAIGTKTRQAIADVQRQLGAEQDGRASLSVLTALRGGR</sequence>
<dbReference type="InterPro" id="IPR043426">
    <property type="entry name" value="MltB-like"/>
</dbReference>
<dbReference type="EMBL" id="JANCLU010000007">
    <property type="protein sequence ID" value="MCP8938681.1"/>
    <property type="molecule type" value="Genomic_DNA"/>
</dbReference>
<dbReference type="Pfam" id="PF13406">
    <property type="entry name" value="SLT_2"/>
    <property type="match status" value="1"/>
</dbReference>
<dbReference type="SUPFAM" id="SSF47090">
    <property type="entry name" value="PGBD-like"/>
    <property type="match status" value="1"/>
</dbReference>
<dbReference type="SUPFAM" id="SSF53955">
    <property type="entry name" value="Lysozyme-like"/>
    <property type="match status" value="1"/>
</dbReference>
<feature type="domain" description="Peptidoglycan binding-like" evidence="2">
    <location>
        <begin position="334"/>
        <end position="389"/>
    </location>
</feature>
<dbReference type="InterPro" id="IPR031304">
    <property type="entry name" value="SLT_2"/>
</dbReference>
<feature type="signal peptide" evidence="1">
    <location>
        <begin position="1"/>
        <end position="19"/>
    </location>
</feature>
<dbReference type="InterPro" id="IPR002477">
    <property type="entry name" value="Peptidoglycan-bd-like"/>
</dbReference>
<keyword evidence="5" id="KW-1185">Reference proteome</keyword>
<name>A0ABT1LC78_9HYPH</name>
<evidence type="ECO:0000313" key="4">
    <source>
        <dbReference type="EMBL" id="MCP8938681.1"/>
    </source>
</evidence>
<reference evidence="4 5" key="1">
    <citation type="submission" date="2022-07" db="EMBL/GenBank/DDBJ databases">
        <authorList>
            <person name="Li W.-J."/>
            <person name="Deng Q.-Q."/>
        </authorList>
    </citation>
    <scope>NUCLEOTIDE SEQUENCE [LARGE SCALE GENOMIC DNA]</scope>
    <source>
        <strain evidence="4 5">SYSU M60028</strain>
    </source>
</reference>
<proteinExistence type="predicted"/>
<accession>A0ABT1LC78</accession>
<feature type="domain" description="Transglycosylase SLT" evidence="3">
    <location>
        <begin position="23"/>
        <end position="313"/>
    </location>
</feature>
<evidence type="ECO:0000259" key="2">
    <source>
        <dbReference type="Pfam" id="PF01471"/>
    </source>
</evidence>
<dbReference type="Pfam" id="PF01471">
    <property type="entry name" value="PG_binding_1"/>
    <property type="match status" value="1"/>
</dbReference>
<dbReference type="InterPro" id="IPR036366">
    <property type="entry name" value="PGBDSf"/>
</dbReference>
<protein>
    <submittedName>
        <fullName evidence="4">Lytic murein transglycosylase</fullName>
    </submittedName>
</protein>
<dbReference type="NCBIfam" id="TIGR02283">
    <property type="entry name" value="MltB_2"/>
    <property type="match status" value="1"/>
</dbReference>
<feature type="chain" id="PRO_5047135896" evidence="1">
    <location>
        <begin position="20"/>
        <end position="393"/>
    </location>
</feature>
<dbReference type="InterPro" id="IPR036365">
    <property type="entry name" value="PGBD-like_sf"/>
</dbReference>
<dbReference type="Gene3D" id="1.10.530.10">
    <property type="match status" value="1"/>
</dbReference>
<evidence type="ECO:0000313" key="5">
    <source>
        <dbReference type="Proteomes" id="UP001205890"/>
    </source>
</evidence>
<dbReference type="RefSeq" id="WP_254740845.1">
    <property type="nucleotide sequence ID" value="NZ_JANCLU010000007.1"/>
</dbReference>
<gene>
    <name evidence="4" type="ORF">NK718_09160</name>
</gene>
<keyword evidence="1" id="KW-0732">Signal</keyword>
<dbReference type="Gene3D" id="1.10.8.350">
    <property type="entry name" value="Bacterial muramidase"/>
    <property type="match status" value="1"/>
</dbReference>
<dbReference type="PANTHER" id="PTHR30163">
    <property type="entry name" value="MEMBRANE-BOUND LYTIC MUREIN TRANSGLYCOSYLASE B"/>
    <property type="match status" value="1"/>
</dbReference>
<dbReference type="InterPro" id="IPR011970">
    <property type="entry name" value="MltB_2"/>
</dbReference>
<dbReference type="InterPro" id="IPR023346">
    <property type="entry name" value="Lysozyme-like_dom_sf"/>
</dbReference>